<dbReference type="Gene3D" id="3.40.50.880">
    <property type="match status" value="1"/>
</dbReference>
<keyword evidence="3" id="KW-1185">Reference proteome</keyword>
<dbReference type="AlphaFoldDB" id="A0A363UKZ8"/>
<dbReference type="Proteomes" id="UP000251800">
    <property type="component" value="Unassembled WGS sequence"/>
</dbReference>
<gene>
    <name evidence="2" type="ORF">DEH80_09775</name>
</gene>
<organism evidence="2 3">
    <name type="scientific">Abyssibacter profundi</name>
    <dbReference type="NCBI Taxonomy" id="2182787"/>
    <lineage>
        <taxon>Bacteria</taxon>
        <taxon>Pseudomonadati</taxon>
        <taxon>Pseudomonadota</taxon>
        <taxon>Gammaproteobacteria</taxon>
        <taxon>Chromatiales</taxon>
        <taxon>Oceanococcaceae</taxon>
        <taxon>Abyssibacter</taxon>
    </lineage>
</organism>
<keyword evidence="2" id="KW-0808">Transferase</keyword>
<dbReference type="InterPro" id="IPR044992">
    <property type="entry name" value="ChyE-like"/>
</dbReference>
<dbReference type="InterPro" id="IPR017926">
    <property type="entry name" value="GATASE"/>
</dbReference>
<evidence type="ECO:0000259" key="1">
    <source>
        <dbReference type="Pfam" id="PF00117"/>
    </source>
</evidence>
<protein>
    <submittedName>
        <fullName evidence="2">Amidotransferase</fullName>
    </submittedName>
</protein>
<reference evidence="2 3" key="1">
    <citation type="submission" date="2018-05" db="EMBL/GenBank/DDBJ databases">
        <title>Abyssibacter profundi OUC007T gen. nov., sp. nov, a marine bacterium isolated from seawater of the Mariana Trench.</title>
        <authorList>
            <person name="Zhou S."/>
        </authorList>
    </citation>
    <scope>NUCLEOTIDE SEQUENCE [LARGE SCALE GENOMIC DNA]</scope>
    <source>
        <strain evidence="2 3">OUC007</strain>
    </source>
</reference>
<name>A0A363UKZ8_9GAMM</name>
<dbReference type="Pfam" id="PF00117">
    <property type="entry name" value="GATase"/>
    <property type="match status" value="1"/>
</dbReference>
<dbReference type="OrthoDB" id="9813383at2"/>
<feature type="domain" description="Glutamine amidotransferase" evidence="1">
    <location>
        <begin position="44"/>
        <end position="182"/>
    </location>
</feature>
<dbReference type="EMBL" id="QEQK01000007">
    <property type="protein sequence ID" value="PWN56088.1"/>
    <property type="molecule type" value="Genomic_DNA"/>
</dbReference>
<dbReference type="PANTHER" id="PTHR42695">
    <property type="entry name" value="GLUTAMINE AMIDOTRANSFERASE YLR126C-RELATED"/>
    <property type="match status" value="1"/>
</dbReference>
<evidence type="ECO:0000313" key="2">
    <source>
        <dbReference type="EMBL" id="PWN56088.1"/>
    </source>
</evidence>
<dbReference type="PANTHER" id="PTHR42695:SF5">
    <property type="entry name" value="GLUTAMINE AMIDOTRANSFERASE YLR126C-RELATED"/>
    <property type="match status" value="1"/>
</dbReference>
<dbReference type="PROSITE" id="PS51273">
    <property type="entry name" value="GATASE_TYPE_1"/>
    <property type="match status" value="1"/>
</dbReference>
<dbReference type="InterPro" id="IPR029062">
    <property type="entry name" value="Class_I_gatase-like"/>
</dbReference>
<dbReference type="CDD" id="cd01741">
    <property type="entry name" value="GATase1_1"/>
    <property type="match status" value="1"/>
</dbReference>
<sequence>MRCAWIQHVPFEGAGLISEWMAARGYAFERIALWDGDALPDPASLDLLVIMGGPMNVDEESAYPWLQAERRWLQSVLAGDVRVLGVCLGAQLIARALGARVFRGPVQEVGWFPVTRVAGVRHPVGDALPASFDAYHWHGDTFELPAGAVHLASSALYAQQAFAVGDRVVGLQCHLETTPASAQDIIDHTDFTPGPTIQSAEAMMADPARFAALRPILFDLLDRLSAC</sequence>
<evidence type="ECO:0000313" key="3">
    <source>
        <dbReference type="Proteomes" id="UP000251800"/>
    </source>
</evidence>
<dbReference type="FunFam" id="3.40.50.880:FF:000033">
    <property type="entry name" value="Glutamine amidotransferase class-I"/>
    <property type="match status" value="1"/>
</dbReference>
<dbReference type="SUPFAM" id="SSF52317">
    <property type="entry name" value="Class I glutamine amidotransferase-like"/>
    <property type="match status" value="1"/>
</dbReference>
<dbReference type="GO" id="GO:0005829">
    <property type="term" value="C:cytosol"/>
    <property type="evidence" value="ECO:0007669"/>
    <property type="project" value="TreeGrafter"/>
</dbReference>
<dbReference type="GO" id="GO:0016740">
    <property type="term" value="F:transferase activity"/>
    <property type="evidence" value="ECO:0007669"/>
    <property type="project" value="UniProtKB-KW"/>
</dbReference>
<accession>A0A363UKZ8</accession>
<proteinExistence type="predicted"/>
<comment type="caution">
    <text evidence="2">The sequence shown here is derived from an EMBL/GenBank/DDBJ whole genome shotgun (WGS) entry which is preliminary data.</text>
</comment>